<dbReference type="PROSITE" id="PS00856">
    <property type="entry name" value="GUANYLATE_KINASE_1"/>
    <property type="match status" value="1"/>
</dbReference>
<evidence type="ECO:0000259" key="10">
    <source>
        <dbReference type="PROSITE" id="PS50052"/>
    </source>
</evidence>
<dbReference type="InterPro" id="IPR020590">
    <property type="entry name" value="Guanylate_kinase_CS"/>
</dbReference>
<dbReference type="SUPFAM" id="SSF52540">
    <property type="entry name" value="P-loop containing nucleoside triphosphate hydrolases"/>
    <property type="match status" value="1"/>
</dbReference>
<dbReference type="InterPro" id="IPR027417">
    <property type="entry name" value="P-loop_NTPase"/>
</dbReference>
<dbReference type="RefSeq" id="WP_123236634.1">
    <property type="nucleotide sequence ID" value="NZ_RJVP01000002.1"/>
</dbReference>
<dbReference type="EC" id="2.7.4.8" evidence="2 9"/>
<comment type="catalytic activity">
    <reaction evidence="9">
        <text>GMP + ATP = GDP + ADP</text>
        <dbReference type="Rhea" id="RHEA:20780"/>
        <dbReference type="ChEBI" id="CHEBI:30616"/>
        <dbReference type="ChEBI" id="CHEBI:58115"/>
        <dbReference type="ChEBI" id="CHEBI:58189"/>
        <dbReference type="ChEBI" id="CHEBI:456216"/>
        <dbReference type="EC" id="2.7.4.8"/>
    </reaction>
</comment>
<dbReference type="Pfam" id="PF00625">
    <property type="entry name" value="Guanylate_kin"/>
    <property type="match status" value="1"/>
</dbReference>
<dbReference type="InterPro" id="IPR008144">
    <property type="entry name" value="Guanylate_kin-like_dom"/>
</dbReference>
<dbReference type="EMBL" id="RJVP01000002">
    <property type="protein sequence ID" value="ROH86825.1"/>
    <property type="molecule type" value="Genomic_DNA"/>
</dbReference>
<dbReference type="PROSITE" id="PS50052">
    <property type="entry name" value="GUANYLATE_KINASE_2"/>
    <property type="match status" value="1"/>
</dbReference>
<dbReference type="SMART" id="SM00072">
    <property type="entry name" value="GuKc"/>
    <property type="match status" value="1"/>
</dbReference>
<dbReference type="Gene3D" id="3.30.63.10">
    <property type="entry name" value="Guanylate Kinase phosphate binding domain"/>
    <property type="match status" value="1"/>
</dbReference>
<evidence type="ECO:0000313" key="12">
    <source>
        <dbReference type="Proteomes" id="UP000275137"/>
    </source>
</evidence>
<gene>
    <name evidence="9" type="primary">gmk</name>
    <name evidence="11" type="ORF">ED236_03725</name>
</gene>
<evidence type="ECO:0000256" key="2">
    <source>
        <dbReference type="ARBA" id="ARBA00012961"/>
    </source>
</evidence>
<comment type="similarity">
    <text evidence="1 9">Belongs to the guanylate kinase family.</text>
</comment>
<dbReference type="PANTHER" id="PTHR23117:SF13">
    <property type="entry name" value="GUANYLATE KINASE"/>
    <property type="match status" value="1"/>
</dbReference>
<reference evidence="11 12" key="1">
    <citation type="submission" date="2018-10" db="EMBL/GenBank/DDBJ databases">
        <authorList>
            <person name="Chen W.-M."/>
        </authorList>
    </citation>
    <scope>NUCLEOTIDE SEQUENCE [LARGE SCALE GENOMIC DNA]</scope>
    <source>
        <strain evidence="11 12">H-5</strain>
    </source>
</reference>
<accession>A0A3N0V288</accession>
<dbReference type="GO" id="GO:0005524">
    <property type="term" value="F:ATP binding"/>
    <property type="evidence" value="ECO:0007669"/>
    <property type="project" value="UniProtKB-UniRule"/>
</dbReference>
<dbReference type="GO" id="GO:0004385">
    <property type="term" value="F:GMP kinase activity"/>
    <property type="evidence" value="ECO:0007669"/>
    <property type="project" value="UniProtKB-UniRule"/>
</dbReference>
<evidence type="ECO:0000256" key="4">
    <source>
        <dbReference type="ARBA" id="ARBA00022679"/>
    </source>
</evidence>
<comment type="function">
    <text evidence="9">Essential for recycling GMP and indirectly, cGMP.</text>
</comment>
<comment type="subcellular location">
    <subcellularLocation>
        <location evidence="9">Cytoplasm</location>
    </subcellularLocation>
</comment>
<dbReference type="FunFam" id="3.30.63.10:FF:000002">
    <property type="entry name" value="Guanylate kinase 1"/>
    <property type="match status" value="1"/>
</dbReference>
<protein>
    <recommendedName>
        <fullName evidence="3 9">Guanylate kinase</fullName>
        <ecNumber evidence="2 9">2.7.4.8</ecNumber>
    </recommendedName>
    <alternativeName>
        <fullName evidence="8 9">GMP kinase</fullName>
    </alternativeName>
</protein>
<dbReference type="Gene3D" id="3.40.50.300">
    <property type="entry name" value="P-loop containing nucleotide triphosphate hydrolases"/>
    <property type="match status" value="1"/>
</dbReference>
<evidence type="ECO:0000256" key="8">
    <source>
        <dbReference type="ARBA" id="ARBA00030128"/>
    </source>
</evidence>
<feature type="binding site" evidence="9">
    <location>
        <begin position="10"/>
        <end position="17"/>
    </location>
    <ligand>
        <name>ATP</name>
        <dbReference type="ChEBI" id="CHEBI:30616"/>
    </ligand>
</feature>
<organism evidence="11 12">
    <name type="scientific">Pseudomethylobacillus aquaticus</name>
    <dbReference type="NCBI Taxonomy" id="2676064"/>
    <lineage>
        <taxon>Bacteria</taxon>
        <taxon>Pseudomonadati</taxon>
        <taxon>Pseudomonadota</taxon>
        <taxon>Betaproteobacteria</taxon>
        <taxon>Nitrosomonadales</taxon>
        <taxon>Methylophilaceae</taxon>
        <taxon>Pseudomethylobacillus</taxon>
    </lineage>
</organism>
<keyword evidence="9" id="KW-0963">Cytoplasm</keyword>
<dbReference type="GO" id="GO:0005829">
    <property type="term" value="C:cytosol"/>
    <property type="evidence" value="ECO:0007669"/>
    <property type="project" value="TreeGrafter"/>
</dbReference>
<dbReference type="AlphaFoldDB" id="A0A3N0V288"/>
<dbReference type="Proteomes" id="UP000275137">
    <property type="component" value="Unassembled WGS sequence"/>
</dbReference>
<evidence type="ECO:0000256" key="3">
    <source>
        <dbReference type="ARBA" id="ARBA00016296"/>
    </source>
</evidence>
<dbReference type="CDD" id="cd00071">
    <property type="entry name" value="GMPK"/>
    <property type="match status" value="1"/>
</dbReference>
<dbReference type="InterPro" id="IPR017665">
    <property type="entry name" value="Guanylate_kinase"/>
</dbReference>
<sequence length="202" mass="22203">MTANLFIISAASGAGKTSLVHALLQQDPAVRLSVSHTTRAPRPGEQEGVHYHFVNVTTFQRMQEEGDFIESAHVHGNRYGTSRSAVEAQLAAGFDVILEIDWQGAAQVRKLLPQAVSIFVLPPSLEELARRLNDRGQDSADVIAIRLAAAREEMRHVTEFDYVTINDSFAVALEDIQAIVRAQRLRSQAQLKQHAALIGTLV</sequence>
<proteinExistence type="inferred from homology"/>
<keyword evidence="5 9" id="KW-0547">Nucleotide-binding</keyword>
<dbReference type="NCBIfam" id="TIGR03263">
    <property type="entry name" value="guanyl_kin"/>
    <property type="match status" value="1"/>
</dbReference>
<evidence type="ECO:0000256" key="6">
    <source>
        <dbReference type="ARBA" id="ARBA00022777"/>
    </source>
</evidence>
<dbReference type="InterPro" id="IPR008145">
    <property type="entry name" value="GK/Ca_channel_bsu"/>
</dbReference>
<keyword evidence="6 9" id="KW-0418">Kinase</keyword>
<evidence type="ECO:0000256" key="9">
    <source>
        <dbReference type="HAMAP-Rule" id="MF_00328"/>
    </source>
</evidence>
<keyword evidence="7 9" id="KW-0067">ATP-binding</keyword>
<evidence type="ECO:0000256" key="7">
    <source>
        <dbReference type="ARBA" id="ARBA00022840"/>
    </source>
</evidence>
<keyword evidence="12" id="KW-1185">Reference proteome</keyword>
<evidence type="ECO:0000256" key="5">
    <source>
        <dbReference type="ARBA" id="ARBA00022741"/>
    </source>
</evidence>
<keyword evidence="4 9" id="KW-0808">Transferase</keyword>
<dbReference type="HAMAP" id="MF_00328">
    <property type="entry name" value="Guanylate_kinase"/>
    <property type="match status" value="1"/>
</dbReference>
<comment type="caution">
    <text evidence="11">The sequence shown here is derived from an EMBL/GenBank/DDBJ whole genome shotgun (WGS) entry which is preliminary data.</text>
</comment>
<evidence type="ECO:0000256" key="1">
    <source>
        <dbReference type="ARBA" id="ARBA00005790"/>
    </source>
</evidence>
<dbReference type="PANTHER" id="PTHR23117">
    <property type="entry name" value="GUANYLATE KINASE-RELATED"/>
    <property type="match status" value="1"/>
</dbReference>
<evidence type="ECO:0000313" key="11">
    <source>
        <dbReference type="EMBL" id="ROH86825.1"/>
    </source>
</evidence>
<name>A0A3N0V288_9PROT</name>
<feature type="domain" description="Guanylate kinase-like" evidence="10">
    <location>
        <begin position="3"/>
        <end position="181"/>
    </location>
</feature>